<dbReference type="GO" id="GO:0009401">
    <property type="term" value="P:phosphoenolpyruvate-dependent sugar phosphotransferase system"/>
    <property type="evidence" value="ECO:0007669"/>
    <property type="project" value="UniProtKB-KW"/>
</dbReference>
<dbReference type="Pfam" id="PF00367">
    <property type="entry name" value="PTS_EIIB"/>
    <property type="match status" value="1"/>
</dbReference>
<organism evidence="16 17">
    <name type="scientific">Bifidobacterium tibiigranuli</name>
    <dbReference type="NCBI Taxonomy" id="2172043"/>
    <lineage>
        <taxon>Bacteria</taxon>
        <taxon>Bacillati</taxon>
        <taxon>Actinomycetota</taxon>
        <taxon>Actinomycetes</taxon>
        <taxon>Bifidobacteriales</taxon>
        <taxon>Bifidobacteriaceae</taxon>
        <taxon>Bifidobacterium</taxon>
    </lineage>
</organism>
<sequence length="720" mass="75192">MANSTRASEIISAIGGADNVKTLTHCATRLRFELFDADKVDQKRMESIKGVLGAVPQAGNRYQVVIGGAVATVYEEVIALPEMAGRAQGTVEADEGMSNADVKAEAHAKGKSKNGWVNSFFEYLADSFRPILGVLLGASLIIALVNLLISIHVISGSEATTGLVFVEAIWKGVFYFLPIMIAYNASKKLKVDPWLGGAIMGMLMTPQFMSMFDEKGHGVDIKAVSAIRGVDLTSLQGWHDAVTCVPNQALGTQMCTAKVFGLPMVLNDYSGNVFVPLLMAAVLALVYKGLNKIIPESVQIVFVPFLCMVIVGALTAYLIGPLGVFAGNYLGIGLAFLNKYVPFVLAIIIPMLYPFLVPLGLHWPLNALMLLNLNTLGYDFIQGPMGTWNFACFGATAGVLYLSIRDKDKEMREVSLGALLAGLLGGVSEPSLYGIHLRFKKIYSRMLPGCAAGGVTIAILGWLFPSVVKGVAVHGVTANAFAFTSLLTIPIFSQVWVYAVSIAVAFLVSMFGIIIFDYRTPEQKEALKATLAAEAAGEGSVAAATVAAPAVAAAPAAATATATSTATAVKTTVVGSPVAGHVISLDDAGDPVFASRALGEGVGVQPAASTIVAPVSGTLQTVAETGHAFGIATADGVEVLVHVGIDTVKMNGDGFNVAVAKGQSVNAGDTLATVDFDKVTKAGFSTTTLVTVLNTAELGSVTPQPGKDVQAGDPVLDIVR</sequence>
<feature type="transmembrane region" description="Helical" evidence="12">
    <location>
        <begin position="495"/>
        <end position="518"/>
    </location>
</feature>
<dbReference type="InterPro" id="IPR011055">
    <property type="entry name" value="Dup_hybrid_motif"/>
</dbReference>
<dbReference type="GO" id="GO:0016301">
    <property type="term" value="F:kinase activity"/>
    <property type="evidence" value="ECO:0007669"/>
    <property type="project" value="UniProtKB-KW"/>
</dbReference>
<evidence type="ECO:0000256" key="9">
    <source>
        <dbReference type="ARBA" id="ARBA00022989"/>
    </source>
</evidence>
<evidence type="ECO:0000256" key="5">
    <source>
        <dbReference type="ARBA" id="ARBA00022679"/>
    </source>
</evidence>
<feature type="transmembrane region" description="Helical" evidence="12">
    <location>
        <begin position="442"/>
        <end position="464"/>
    </location>
</feature>
<comment type="subcellular location">
    <subcellularLocation>
        <location evidence="1">Cell membrane</location>
        <topology evidence="1">Multi-pass membrane protein</topology>
    </subcellularLocation>
</comment>
<gene>
    <name evidence="16" type="ORF">DDE84_08605</name>
</gene>
<evidence type="ECO:0000256" key="4">
    <source>
        <dbReference type="ARBA" id="ARBA00022597"/>
    </source>
</evidence>
<dbReference type="InterPro" id="IPR036878">
    <property type="entry name" value="Glu_permease_IIB"/>
</dbReference>
<evidence type="ECO:0000259" key="13">
    <source>
        <dbReference type="PROSITE" id="PS51093"/>
    </source>
</evidence>
<dbReference type="NCBIfam" id="TIGR00830">
    <property type="entry name" value="PTBA"/>
    <property type="match status" value="1"/>
</dbReference>
<keyword evidence="5" id="KW-0808">Transferase</keyword>
<feature type="domain" description="PTS EIIA type-1" evidence="13">
    <location>
        <begin position="590"/>
        <end position="694"/>
    </location>
</feature>
<evidence type="ECO:0000256" key="12">
    <source>
        <dbReference type="SAM" id="Phobius"/>
    </source>
</evidence>
<protein>
    <submittedName>
        <fullName evidence="16">PTS beta-glucoside transporter subunit EIIBCA</fullName>
    </submittedName>
</protein>
<dbReference type="PROSITE" id="PS51103">
    <property type="entry name" value="PTS_EIIC_TYPE_1"/>
    <property type="match status" value="1"/>
</dbReference>
<keyword evidence="7 12" id="KW-0812">Transmembrane</keyword>
<evidence type="ECO:0000313" key="16">
    <source>
        <dbReference type="EMBL" id="KAE8127550.1"/>
    </source>
</evidence>
<evidence type="ECO:0000259" key="15">
    <source>
        <dbReference type="PROSITE" id="PS51103"/>
    </source>
</evidence>
<dbReference type="PROSITE" id="PS00371">
    <property type="entry name" value="PTS_EIIA_TYPE_1_HIS"/>
    <property type="match status" value="1"/>
</dbReference>
<dbReference type="PANTHER" id="PTHR30175:SF1">
    <property type="entry name" value="PTS SYSTEM ARBUTIN-, CELLOBIOSE-, AND SALICIN-SPECIFIC EIIBC COMPONENT-RELATED"/>
    <property type="match status" value="1"/>
</dbReference>
<keyword evidence="4" id="KW-0762">Sugar transport</keyword>
<dbReference type="GO" id="GO:0008982">
    <property type="term" value="F:protein-N(PI)-phosphohistidine-sugar phosphotransferase activity"/>
    <property type="evidence" value="ECO:0007669"/>
    <property type="project" value="InterPro"/>
</dbReference>
<keyword evidence="6" id="KW-0598">Phosphotransferase system</keyword>
<dbReference type="Gene3D" id="2.70.70.10">
    <property type="entry name" value="Glucose Permease (Domain IIA)"/>
    <property type="match status" value="1"/>
</dbReference>
<accession>A0A5N6RZT8</accession>
<dbReference type="GO" id="GO:0090589">
    <property type="term" value="F:protein-phosphocysteine-trehalose phosphotransferase system transporter activity"/>
    <property type="evidence" value="ECO:0007669"/>
    <property type="project" value="TreeGrafter"/>
</dbReference>
<dbReference type="InterPro" id="IPR001127">
    <property type="entry name" value="PTS_EIIA_1_perm"/>
</dbReference>
<dbReference type="AlphaFoldDB" id="A0A5N6RZT8"/>
<name>A0A5N6RZT8_9BIFI</name>
<feature type="active site" description="Phosphocysteine intermediate; for EIIB activity" evidence="11">
    <location>
        <position position="26"/>
    </location>
</feature>
<comment type="caution">
    <text evidence="16">The sequence shown here is derived from an EMBL/GenBank/DDBJ whole genome shotgun (WGS) entry which is preliminary data.</text>
</comment>
<dbReference type="Pfam" id="PF02378">
    <property type="entry name" value="PTS_EIIC"/>
    <property type="match status" value="1"/>
</dbReference>
<keyword evidence="2" id="KW-0813">Transport</keyword>
<dbReference type="GO" id="GO:0005886">
    <property type="term" value="C:plasma membrane"/>
    <property type="evidence" value="ECO:0007669"/>
    <property type="project" value="UniProtKB-SubCell"/>
</dbReference>
<evidence type="ECO:0000256" key="1">
    <source>
        <dbReference type="ARBA" id="ARBA00004651"/>
    </source>
</evidence>
<evidence type="ECO:0000256" key="11">
    <source>
        <dbReference type="PROSITE-ProRule" id="PRU00421"/>
    </source>
</evidence>
<evidence type="ECO:0000256" key="8">
    <source>
        <dbReference type="ARBA" id="ARBA00022777"/>
    </source>
</evidence>
<proteinExistence type="predicted"/>
<feature type="transmembrane region" description="Helical" evidence="12">
    <location>
        <begin position="299"/>
        <end position="320"/>
    </location>
</feature>
<dbReference type="InterPro" id="IPR013013">
    <property type="entry name" value="PTS_EIIC_1"/>
</dbReference>
<evidence type="ECO:0000256" key="2">
    <source>
        <dbReference type="ARBA" id="ARBA00022448"/>
    </source>
</evidence>
<dbReference type="InterPro" id="IPR001996">
    <property type="entry name" value="PTS_IIB_1"/>
</dbReference>
<feature type="transmembrane region" description="Helical" evidence="12">
    <location>
        <begin position="416"/>
        <end position="436"/>
    </location>
</feature>
<dbReference type="InterPro" id="IPR003352">
    <property type="entry name" value="PTS_EIIC"/>
</dbReference>
<dbReference type="CDD" id="cd00212">
    <property type="entry name" value="PTS_IIB_glc"/>
    <property type="match status" value="1"/>
</dbReference>
<keyword evidence="3" id="KW-1003">Cell membrane</keyword>
<dbReference type="Pfam" id="PF00358">
    <property type="entry name" value="PTS_EIIA_1"/>
    <property type="match status" value="1"/>
</dbReference>
<keyword evidence="17" id="KW-1185">Reference proteome</keyword>
<feature type="transmembrane region" description="Helical" evidence="12">
    <location>
        <begin position="387"/>
        <end position="404"/>
    </location>
</feature>
<dbReference type="PROSITE" id="PS51098">
    <property type="entry name" value="PTS_EIIB_TYPE_1"/>
    <property type="match status" value="1"/>
</dbReference>
<dbReference type="GO" id="GO:0015771">
    <property type="term" value="P:trehalose transport"/>
    <property type="evidence" value="ECO:0007669"/>
    <property type="project" value="TreeGrafter"/>
</dbReference>
<dbReference type="PROSITE" id="PS51093">
    <property type="entry name" value="PTS_EIIA_TYPE_1"/>
    <property type="match status" value="1"/>
</dbReference>
<dbReference type="OrthoDB" id="9797715at2"/>
<dbReference type="EMBL" id="QDAG01000008">
    <property type="protein sequence ID" value="KAE8127550.1"/>
    <property type="molecule type" value="Genomic_DNA"/>
</dbReference>
<dbReference type="Gene3D" id="3.30.1360.60">
    <property type="entry name" value="Glucose permease domain IIB"/>
    <property type="match status" value="1"/>
</dbReference>
<keyword evidence="8" id="KW-0418">Kinase</keyword>
<evidence type="ECO:0000256" key="3">
    <source>
        <dbReference type="ARBA" id="ARBA00022475"/>
    </source>
</evidence>
<dbReference type="SUPFAM" id="SSF51261">
    <property type="entry name" value="Duplicated hybrid motif"/>
    <property type="match status" value="1"/>
</dbReference>
<evidence type="ECO:0000256" key="7">
    <source>
        <dbReference type="ARBA" id="ARBA00022692"/>
    </source>
</evidence>
<dbReference type="PANTHER" id="PTHR30175">
    <property type="entry name" value="PHOSPHOTRANSFERASE SYSTEM TRANSPORT PROTEIN"/>
    <property type="match status" value="1"/>
</dbReference>
<dbReference type="GeneID" id="78127740"/>
<feature type="transmembrane region" description="Helical" evidence="12">
    <location>
        <begin position="471"/>
        <end position="489"/>
    </location>
</feature>
<dbReference type="InterPro" id="IPR050558">
    <property type="entry name" value="PTS_Sugar-Specific_Components"/>
</dbReference>
<feature type="transmembrane region" description="Helical" evidence="12">
    <location>
        <begin position="340"/>
        <end position="356"/>
    </location>
</feature>
<evidence type="ECO:0000313" key="17">
    <source>
        <dbReference type="Proteomes" id="UP000325415"/>
    </source>
</evidence>
<dbReference type="SUPFAM" id="SSF55604">
    <property type="entry name" value="Glucose permease domain IIB"/>
    <property type="match status" value="1"/>
</dbReference>
<dbReference type="Proteomes" id="UP000325415">
    <property type="component" value="Unassembled WGS sequence"/>
</dbReference>
<keyword evidence="10 12" id="KW-0472">Membrane</keyword>
<feature type="transmembrane region" description="Helical" evidence="12">
    <location>
        <begin position="131"/>
        <end position="154"/>
    </location>
</feature>
<evidence type="ECO:0000256" key="10">
    <source>
        <dbReference type="ARBA" id="ARBA00023136"/>
    </source>
</evidence>
<dbReference type="FunFam" id="2.70.70.10:FF:000001">
    <property type="entry name" value="PTS system glucose-specific IIA component"/>
    <property type="match status" value="1"/>
</dbReference>
<feature type="transmembrane region" description="Helical" evidence="12">
    <location>
        <begin position="269"/>
        <end position="287"/>
    </location>
</feature>
<reference evidence="16 17" key="1">
    <citation type="submission" date="2018-04" db="EMBL/GenBank/DDBJ databases">
        <authorList>
            <person name="Eckel V.P."/>
            <person name="Vogel R.F."/>
        </authorList>
    </citation>
    <scope>NUCLEOTIDE SEQUENCE [LARGE SCALE GENOMIC DNA]</scope>
    <source>
        <strain evidence="17">TMW 2.1764</strain>
    </source>
</reference>
<dbReference type="InterPro" id="IPR018113">
    <property type="entry name" value="PTrfase_EIIB_Cys"/>
</dbReference>
<feature type="domain" description="PTS EIIC type-1" evidence="15">
    <location>
        <begin position="122"/>
        <end position="525"/>
    </location>
</feature>
<evidence type="ECO:0000256" key="6">
    <source>
        <dbReference type="ARBA" id="ARBA00022683"/>
    </source>
</evidence>
<feature type="domain" description="PTS EIIB type-1" evidence="14">
    <location>
        <begin position="4"/>
        <end position="87"/>
    </location>
</feature>
<keyword evidence="9 12" id="KW-1133">Transmembrane helix</keyword>
<evidence type="ECO:0000259" key="14">
    <source>
        <dbReference type="PROSITE" id="PS51098"/>
    </source>
</evidence>
<dbReference type="PROSITE" id="PS01035">
    <property type="entry name" value="PTS_EIIB_TYPE_1_CYS"/>
    <property type="match status" value="1"/>
</dbReference>
<feature type="transmembrane region" description="Helical" evidence="12">
    <location>
        <begin position="160"/>
        <end position="182"/>
    </location>
</feature>
<dbReference type="RefSeq" id="WP_152581285.1">
    <property type="nucleotide sequence ID" value="NZ_QDAG01000008.1"/>
</dbReference>